<dbReference type="RefSeq" id="WP_184083903.1">
    <property type="nucleotide sequence ID" value="NZ_JACIJF010000001.1"/>
</dbReference>
<gene>
    <name evidence="1" type="ORF">FHT02_000518</name>
</gene>
<dbReference type="AlphaFoldDB" id="A0A840YNW8"/>
<comment type="caution">
    <text evidence="1">The sequence shown here is derived from an EMBL/GenBank/DDBJ whole genome shotgun (WGS) entry which is preliminary data.</text>
</comment>
<protein>
    <submittedName>
        <fullName evidence="1">Uncharacterized protein</fullName>
    </submittedName>
</protein>
<organism evidence="1 2">
    <name type="scientific">Sphingomonas xinjiangensis</name>
    <dbReference type="NCBI Taxonomy" id="643568"/>
    <lineage>
        <taxon>Bacteria</taxon>
        <taxon>Pseudomonadati</taxon>
        <taxon>Pseudomonadota</taxon>
        <taxon>Alphaproteobacteria</taxon>
        <taxon>Sphingomonadales</taxon>
        <taxon>Sphingomonadaceae</taxon>
        <taxon>Sphingomonas</taxon>
    </lineage>
</organism>
<dbReference type="Proteomes" id="UP000527143">
    <property type="component" value="Unassembled WGS sequence"/>
</dbReference>
<keyword evidence="2" id="KW-1185">Reference proteome</keyword>
<accession>A0A840YNW8</accession>
<evidence type="ECO:0000313" key="2">
    <source>
        <dbReference type="Proteomes" id="UP000527143"/>
    </source>
</evidence>
<evidence type="ECO:0000313" key="1">
    <source>
        <dbReference type="EMBL" id="MBB5709312.1"/>
    </source>
</evidence>
<dbReference type="EMBL" id="JACIJF010000001">
    <property type="protein sequence ID" value="MBB5709312.1"/>
    <property type="molecule type" value="Genomic_DNA"/>
</dbReference>
<name>A0A840YNW8_9SPHN</name>
<proteinExistence type="predicted"/>
<reference evidence="1 2" key="1">
    <citation type="submission" date="2020-08" db="EMBL/GenBank/DDBJ databases">
        <title>Genomic Encyclopedia of Type Strains, Phase IV (KMG-IV): sequencing the most valuable type-strain genomes for metagenomic binning, comparative biology and taxonomic classification.</title>
        <authorList>
            <person name="Goeker M."/>
        </authorList>
    </citation>
    <scope>NUCLEOTIDE SEQUENCE [LARGE SCALE GENOMIC DNA]</scope>
    <source>
        <strain evidence="1 2">DSM 26736</strain>
    </source>
</reference>
<sequence length="45" mass="5181">MTSATPLRASVQPPSAYVEIGLRRFTFHRVREPMRLPHFTVEARA</sequence>